<dbReference type="CDD" id="cd02869">
    <property type="entry name" value="PseudoU_synth_RluA_like"/>
    <property type="match status" value="1"/>
</dbReference>
<comment type="caution">
    <text evidence="3">The sequence shown here is derived from an EMBL/GenBank/DDBJ whole genome shotgun (WGS) entry which is preliminary data.</text>
</comment>
<organism evidence="3 4">
    <name type="scientific">Cymbomonas tetramitiformis</name>
    <dbReference type="NCBI Taxonomy" id="36881"/>
    <lineage>
        <taxon>Eukaryota</taxon>
        <taxon>Viridiplantae</taxon>
        <taxon>Chlorophyta</taxon>
        <taxon>Pyramimonadophyceae</taxon>
        <taxon>Pyramimonadales</taxon>
        <taxon>Pyramimonadaceae</taxon>
        <taxon>Cymbomonas</taxon>
    </lineage>
</organism>
<dbReference type="Pfam" id="PF00849">
    <property type="entry name" value="PseudoU_synth_2"/>
    <property type="match status" value="1"/>
</dbReference>
<sequence length="492" mass="54465">MRPEARVEHVYAHRSGTLCEIVSEALGVPQEQVEALLELGAIWHSVVPPLPHPRTRKWVKPEQMNQILRAREQARVAHLFKELQQSPQRVRVDTEVSTGAYMRVHLRVKRFPVAHQTDWTSRIIHNAPTFVAVDKAAGIQCVPTEDNVVECLPTCIERVLELEEPLRPTHRLDEGTEGVVILAKTAEFASQFQKILAQRSEARIRKLYRCVTALPPKVGRLAHLVQEGRRFKGSPKYSAAVAEIAWPSLQGKEGRAAPACSSDAESDLPQHECLLEIIRVEQIVLSEEAMRCWGLTNATAFCSTVRLHTGRTHQIRCQLAEVGHPLLGDVLYATLRQLGALGGSGEGPFRGGQANGSLSSEQMTNQDMFSIPGELDEEALSASVSVPPTKPPASWESPSASGRTEHVGVNSTSFDADHGDAESVHHDEPREARIEWQKLLGGQDGRSRTGLQAWYLGVEGLEEYMEGDSPFEFEAGDPWWQNCNALTDAPPR</sequence>
<dbReference type="EMBL" id="LGRX02021975">
    <property type="protein sequence ID" value="KAK3256084.1"/>
    <property type="molecule type" value="Genomic_DNA"/>
</dbReference>
<dbReference type="GO" id="GO:0003723">
    <property type="term" value="F:RNA binding"/>
    <property type="evidence" value="ECO:0007669"/>
    <property type="project" value="InterPro"/>
</dbReference>
<keyword evidence="4" id="KW-1185">Reference proteome</keyword>
<reference evidence="3 4" key="1">
    <citation type="journal article" date="2015" name="Genome Biol. Evol.">
        <title>Comparative Genomics of a Bacterivorous Green Alga Reveals Evolutionary Causalities and Consequences of Phago-Mixotrophic Mode of Nutrition.</title>
        <authorList>
            <person name="Burns J.A."/>
            <person name="Paasch A."/>
            <person name="Narechania A."/>
            <person name="Kim E."/>
        </authorList>
    </citation>
    <scope>NUCLEOTIDE SEQUENCE [LARGE SCALE GENOMIC DNA]</scope>
    <source>
        <strain evidence="3 4">PLY_AMNH</strain>
    </source>
</reference>
<proteinExistence type="predicted"/>
<protein>
    <recommendedName>
        <fullName evidence="2">Pseudouridine synthase RsuA/RluA-like domain-containing protein</fullName>
    </recommendedName>
</protein>
<dbReference type="AlphaFoldDB" id="A0AAE0KPW1"/>
<dbReference type="PANTHER" id="PTHR21600">
    <property type="entry name" value="MITOCHONDRIAL RNA PSEUDOURIDINE SYNTHASE"/>
    <property type="match status" value="1"/>
</dbReference>
<dbReference type="SUPFAM" id="SSF55120">
    <property type="entry name" value="Pseudouridine synthase"/>
    <property type="match status" value="1"/>
</dbReference>
<feature type="compositionally biased region" description="Basic and acidic residues" evidence="1">
    <location>
        <begin position="415"/>
        <end position="428"/>
    </location>
</feature>
<evidence type="ECO:0000313" key="4">
    <source>
        <dbReference type="Proteomes" id="UP001190700"/>
    </source>
</evidence>
<feature type="domain" description="Pseudouridine synthase RsuA/RluA-like" evidence="2">
    <location>
        <begin position="130"/>
        <end position="320"/>
    </location>
</feature>
<accession>A0AAE0KPW1</accession>
<dbReference type="InterPro" id="IPR020103">
    <property type="entry name" value="PsdUridine_synth_cat_dom_sf"/>
</dbReference>
<dbReference type="PANTHER" id="PTHR21600:SF52">
    <property type="entry name" value="PSEUDOURIDINE SYNTHASE RSUA_RLUA-LIKE DOMAIN-CONTAINING PROTEIN"/>
    <property type="match status" value="1"/>
</dbReference>
<gene>
    <name evidence="3" type="ORF">CYMTET_34762</name>
</gene>
<feature type="region of interest" description="Disordered" evidence="1">
    <location>
        <begin position="379"/>
        <end position="428"/>
    </location>
</feature>
<dbReference type="Proteomes" id="UP001190700">
    <property type="component" value="Unassembled WGS sequence"/>
</dbReference>
<dbReference type="InterPro" id="IPR050188">
    <property type="entry name" value="RluA_PseudoU_synthase"/>
</dbReference>
<dbReference type="GO" id="GO:0009982">
    <property type="term" value="F:pseudouridine synthase activity"/>
    <property type="evidence" value="ECO:0007669"/>
    <property type="project" value="InterPro"/>
</dbReference>
<evidence type="ECO:0000313" key="3">
    <source>
        <dbReference type="EMBL" id="KAK3256084.1"/>
    </source>
</evidence>
<dbReference type="InterPro" id="IPR006145">
    <property type="entry name" value="PsdUridine_synth_RsuA/RluA"/>
</dbReference>
<dbReference type="Gene3D" id="3.30.2350.10">
    <property type="entry name" value="Pseudouridine synthase"/>
    <property type="match status" value="1"/>
</dbReference>
<evidence type="ECO:0000256" key="1">
    <source>
        <dbReference type="SAM" id="MobiDB-lite"/>
    </source>
</evidence>
<evidence type="ECO:0000259" key="2">
    <source>
        <dbReference type="Pfam" id="PF00849"/>
    </source>
</evidence>
<dbReference type="GO" id="GO:0000455">
    <property type="term" value="P:enzyme-directed rRNA pseudouridine synthesis"/>
    <property type="evidence" value="ECO:0007669"/>
    <property type="project" value="TreeGrafter"/>
</dbReference>
<name>A0AAE0KPW1_9CHLO</name>